<dbReference type="PATRIC" id="fig|1439726.3.peg.2709"/>
<evidence type="ECO:0000256" key="1">
    <source>
        <dbReference type="ARBA" id="ARBA00001971"/>
    </source>
</evidence>
<dbReference type="GO" id="GO:0016125">
    <property type="term" value="P:sterol metabolic process"/>
    <property type="evidence" value="ECO:0007669"/>
    <property type="project" value="TreeGrafter"/>
</dbReference>
<keyword evidence="9" id="KW-1185">Reference proteome</keyword>
<dbReference type="GO" id="GO:0004601">
    <property type="term" value="F:peroxidase activity"/>
    <property type="evidence" value="ECO:0007669"/>
    <property type="project" value="UniProtKB-KW"/>
</dbReference>
<proteinExistence type="inferred from homology"/>
<dbReference type="Proteomes" id="UP000094622">
    <property type="component" value="Unassembled WGS sequence"/>
</dbReference>
<evidence type="ECO:0000313" key="8">
    <source>
        <dbReference type="EMBL" id="ODN70094.1"/>
    </source>
</evidence>
<dbReference type="GO" id="GO:0005506">
    <property type="term" value="F:iron ion binding"/>
    <property type="evidence" value="ECO:0007669"/>
    <property type="project" value="InterPro"/>
</dbReference>
<dbReference type="Gene3D" id="1.10.630.10">
    <property type="entry name" value="Cytochrome P450"/>
    <property type="match status" value="1"/>
</dbReference>
<dbReference type="SUPFAM" id="SSF48264">
    <property type="entry name" value="Cytochrome P450"/>
    <property type="match status" value="1"/>
</dbReference>
<dbReference type="EMBL" id="MCRJ01000062">
    <property type="protein sequence ID" value="ODN70094.1"/>
    <property type="molecule type" value="Genomic_DNA"/>
</dbReference>
<dbReference type="OrthoDB" id="9764248at2"/>
<dbReference type="GO" id="GO:0004497">
    <property type="term" value="F:monooxygenase activity"/>
    <property type="evidence" value="ECO:0007669"/>
    <property type="project" value="UniProtKB-KW"/>
</dbReference>
<dbReference type="CDD" id="cd11067">
    <property type="entry name" value="CYP152"/>
    <property type="match status" value="1"/>
</dbReference>
<dbReference type="GO" id="GO:0016705">
    <property type="term" value="F:oxidoreductase activity, acting on paired donors, with incorporation or reduction of molecular oxygen"/>
    <property type="evidence" value="ECO:0007669"/>
    <property type="project" value="InterPro"/>
</dbReference>
<evidence type="ECO:0000313" key="9">
    <source>
        <dbReference type="Proteomes" id="UP000094622"/>
    </source>
</evidence>
<gene>
    <name evidence="8" type="primary">cypC</name>
    <name evidence="8" type="ORF">A6302_02573</name>
</gene>
<dbReference type="RefSeq" id="WP_069307154.1">
    <property type="nucleotide sequence ID" value="NZ_MCRJ01000062.1"/>
</dbReference>
<dbReference type="InterPro" id="IPR036396">
    <property type="entry name" value="Cyt_P450_sf"/>
</dbReference>
<comment type="caution">
    <text evidence="8">The sequence shown here is derived from an EMBL/GenBank/DDBJ whole genome shotgun (WGS) entry which is preliminary data.</text>
</comment>
<dbReference type="PANTHER" id="PTHR24286">
    <property type="entry name" value="CYTOCHROME P450 26"/>
    <property type="match status" value="1"/>
</dbReference>
<evidence type="ECO:0000256" key="6">
    <source>
        <dbReference type="ARBA" id="ARBA00023004"/>
    </source>
</evidence>
<sequence length="419" mass="46828">MPDIPRDSAPDATLALLREGYLFIGRRCDRLGSDIFATRLMLRRVICMRGKDAARLFYGSGAFTRRKAMPPTTFRLLQDVGSVQTLEGDIHRHRKAMFVHLLIDPVEIQRIVRLFRAEIAHAVTDWRRRHAVRLMDELPVLLARAAVDWLGIPRAQLDPDRLAPELVRMIESAGGFGPRTWSALLRRRRVEGWLADLVRLERAQDLVGHGASPFATICRHRDPAGVLLSEDEAVVETLNLLRPLVAVGRFIAFAVVELARHPDIAAGLTVRGAADLAERFCEEVRRTAPFFPFVGGVALRPLTWNGYEIGQGAWVLLDLYGTNHHPDLFPRPERLDIDRRRSWREQGFDFIPQGGGDTRTDHRCPGEAFTVALMAEALRVLASTGGWTLPPQDLSVDLSRVPAAPRSGVVLDFDPAHGA</sequence>
<comment type="cofactor">
    <cofactor evidence="1">
        <name>heme</name>
        <dbReference type="ChEBI" id="CHEBI:30413"/>
    </cofactor>
</comment>
<evidence type="ECO:0000256" key="4">
    <source>
        <dbReference type="ARBA" id="ARBA00022723"/>
    </source>
</evidence>
<accession>A0A1E3H1C1</accession>
<keyword evidence="6" id="KW-0408">Iron</keyword>
<evidence type="ECO:0000256" key="5">
    <source>
        <dbReference type="ARBA" id="ARBA00023002"/>
    </source>
</evidence>
<keyword evidence="3" id="KW-0349">Heme</keyword>
<evidence type="ECO:0000256" key="7">
    <source>
        <dbReference type="ARBA" id="ARBA00023033"/>
    </source>
</evidence>
<dbReference type="PANTHER" id="PTHR24286:SF24">
    <property type="entry name" value="LANOSTEROL 14-ALPHA DEMETHYLASE"/>
    <property type="match status" value="1"/>
</dbReference>
<evidence type="ECO:0000256" key="2">
    <source>
        <dbReference type="ARBA" id="ARBA00010617"/>
    </source>
</evidence>
<organism evidence="8 9">
    <name type="scientific">Methylobrevis pamukkalensis</name>
    <dbReference type="NCBI Taxonomy" id="1439726"/>
    <lineage>
        <taxon>Bacteria</taxon>
        <taxon>Pseudomonadati</taxon>
        <taxon>Pseudomonadota</taxon>
        <taxon>Alphaproteobacteria</taxon>
        <taxon>Hyphomicrobiales</taxon>
        <taxon>Pleomorphomonadaceae</taxon>
        <taxon>Methylobrevis</taxon>
    </lineage>
</organism>
<dbReference type="Pfam" id="PF00067">
    <property type="entry name" value="p450"/>
    <property type="match status" value="1"/>
</dbReference>
<evidence type="ECO:0000256" key="3">
    <source>
        <dbReference type="ARBA" id="ARBA00022617"/>
    </source>
</evidence>
<name>A0A1E3H1C1_9HYPH</name>
<keyword evidence="7" id="KW-0503">Monooxygenase</keyword>
<reference evidence="8 9" key="1">
    <citation type="submission" date="2016-07" db="EMBL/GenBank/DDBJ databases">
        <title>Draft Genome Sequence of Methylobrevis pamukkalensis PK2.</title>
        <authorList>
            <person name="Vasilenko O.V."/>
            <person name="Doronina N.V."/>
            <person name="Shmareva M.N."/>
            <person name="Tarlachkov S.V."/>
            <person name="Mustakhimov I."/>
            <person name="Trotsenko Y.A."/>
        </authorList>
    </citation>
    <scope>NUCLEOTIDE SEQUENCE [LARGE SCALE GENOMIC DNA]</scope>
    <source>
        <strain evidence="8 9">PK2</strain>
    </source>
</reference>
<dbReference type="InterPro" id="IPR001128">
    <property type="entry name" value="Cyt_P450"/>
</dbReference>
<protein>
    <submittedName>
        <fullName evidence="8">Fatty-acid peroxygenase</fullName>
        <ecNumber evidence="8">1.11.2.4</ecNumber>
    </submittedName>
</protein>
<dbReference type="EC" id="1.11.2.4" evidence="8"/>
<keyword evidence="5 8" id="KW-0560">Oxidoreductase</keyword>
<keyword evidence="4" id="KW-0479">Metal-binding</keyword>
<dbReference type="AlphaFoldDB" id="A0A1E3H1C1"/>
<dbReference type="GO" id="GO:0020037">
    <property type="term" value="F:heme binding"/>
    <property type="evidence" value="ECO:0007669"/>
    <property type="project" value="InterPro"/>
</dbReference>
<keyword evidence="8" id="KW-0575">Peroxidase</keyword>
<comment type="similarity">
    <text evidence="2">Belongs to the cytochrome P450 family.</text>
</comment>